<keyword evidence="3 5" id="KW-1133">Transmembrane helix</keyword>
<keyword evidence="4 5" id="KW-0472">Membrane</keyword>
<evidence type="ECO:0000256" key="3">
    <source>
        <dbReference type="ARBA" id="ARBA00022989"/>
    </source>
</evidence>
<dbReference type="AlphaFoldDB" id="A0A9Q0L7D1"/>
<comment type="caution">
    <text evidence="6">The sequence shown here is derived from an EMBL/GenBank/DDBJ whole genome shotgun (WGS) entry which is preliminary data.</text>
</comment>
<dbReference type="EMBL" id="JAPDFW010000125">
    <property type="protein sequence ID" value="KAJ5067712.1"/>
    <property type="molecule type" value="Genomic_DNA"/>
</dbReference>
<proteinExistence type="predicted"/>
<dbReference type="GO" id="GO:0016020">
    <property type="term" value="C:membrane"/>
    <property type="evidence" value="ECO:0007669"/>
    <property type="project" value="UniProtKB-SubCell"/>
</dbReference>
<dbReference type="Gene3D" id="1.20.140.150">
    <property type="match status" value="1"/>
</dbReference>
<feature type="transmembrane region" description="Helical" evidence="5">
    <location>
        <begin position="149"/>
        <end position="173"/>
    </location>
</feature>
<evidence type="ECO:0000313" key="7">
    <source>
        <dbReference type="Proteomes" id="UP001149090"/>
    </source>
</evidence>
<gene>
    <name evidence="6" type="ORF">M0811_02902</name>
</gene>
<dbReference type="Proteomes" id="UP001149090">
    <property type="component" value="Unassembled WGS sequence"/>
</dbReference>
<evidence type="ECO:0000256" key="1">
    <source>
        <dbReference type="ARBA" id="ARBA00004141"/>
    </source>
</evidence>
<keyword evidence="2 5" id="KW-0812">Transmembrane</keyword>
<organism evidence="6 7">
    <name type="scientific">Anaeramoeba ignava</name>
    <name type="common">Anaerobic marine amoeba</name>
    <dbReference type="NCBI Taxonomy" id="1746090"/>
    <lineage>
        <taxon>Eukaryota</taxon>
        <taxon>Metamonada</taxon>
        <taxon>Anaeramoebidae</taxon>
        <taxon>Anaeramoeba</taxon>
    </lineage>
</organism>
<feature type="transmembrane region" description="Helical" evidence="5">
    <location>
        <begin position="107"/>
        <end position="129"/>
    </location>
</feature>
<dbReference type="InterPro" id="IPR004031">
    <property type="entry name" value="PMP22/EMP/MP20/Claudin"/>
</dbReference>
<evidence type="ECO:0000313" key="6">
    <source>
        <dbReference type="EMBL" id="KAJ5067712.1"/>
    </source>
</evidence>
<protein>
    <submittedName>
        <fullName evidence="6">Claudin-like in caenorhabditis</fullName>
    </submittedName>
</protein>
<dbReference type="Pfam" id="PF00822">
    <property type="entry name" value="PMP22_Claudin"/>
    <property type="match status" value="1"/>
</dbReference>
<evidence type="ECO:0000256" key="4">
    <source>
        <dbReference type="ARBA" id="ARBA00023136"/>
    </source>
</evidence>
<sequence length="179" mass="20320">MFRLITLITLLACGVLSFLSWVMPYLFSHWYSGSNSYRISYGNFQSTCTGDPCSNPWIYQSMKLSDWKDQDKDVYNGLCANIAMTLIGFIIFVASLFLLFKKSGITHLVFVTGGIFVFIGIMVFVGKFQNSKTHDYWEHSHETNSDYHWSYSASTAFSIIVFIVSLPGAFFALKAKSED</sequence>
<evidence type="ECO:0000256" key="2">
    <source>
        <dbReference type="ARBA" id="ARBA00022692"/>
    </source>
</evidence>
<reference evidence="6" key="1">
    <citation type="submission" date="2022-10" db="EMBL/GenBank/DDBJ databases">
        <title>Novel sulphate-reducing endosymbionts in the free-living metamonad Anaeramoeba.</title>
        <authorList>
            <person name="Jerlstrom-Hultqvist J."/>
            <person name="Cepicka I."/>
            <person name="Gallot-Lavallee L."/>
            <person name="Salas-Leiva D."/>
            <person name="Curtis B.A."/>
            <person name="Zahonova K."/>
            <person name="Pipaliya S."/>
            <person name="Dacks J."/>
            <person name="Roger A.J."/>
        </authorList>
    </citation>
    <scope>NUCLEOTIDE SEQUENCE</scope>
    <source>
        <strain evidence="6">BMAN</strain>
    </source>
</reference>
<accession>A0A9Q0L7D1</accession>
<feature type="transmembrane region" description="Helical" evidence="5">
    <location>
        <begin position="74"/>
        <end position="100"/>
    </location>
</feature>
<evidence type="ECO:0000256" key="5">
    <source>
        <dbReference type="SAM" id="Phobius"/>
    </source>
</evidence>
<comment type="subcellular location">
    <subcellularLocation>
        <location evidence="1">Membrane</location>
        <topology evidence="1">Multi-pass membrane protein</topology>
    </subcellularLocation>
</comment>
<name>A0A9Q0L7D1_ANAIG</name>
<keyword evidence="7" id="KW-1185">Reference proteome</keyword>